<organism evidence="2">
    <name type="scientific">Bellilinea caldifistulae</name>
    <dbReference type="NCBI Taxonomy" id="360411"/>
    <lineage>
        <taxon>Bacteria</taxon>
        <taxon>Bacillati</taxon>
        <taxon>Chloroflexota</taxon>
        <taxon>Anaerolineae</taxon>
        <taxon>Anaerolineales</taxon>
        <taxon>Anaerolineaceae</taxon>
        <taxon>Bellilinea</taxon>
    </lineage>
</organism>
<feature type="transmembrane region" description="Helical" evidence="1">
    <location>
        <begin position="142"/>
        <end position="166"/>
    </location>
</feature>
<feature type="transmembrane region" description="Helical" evidence="1">
    <location>
        <begin position="379"/>
        <end position="399"/>
    </location>
</feature>
<sequence length="412" mass="47706">MRGDTKRMKQWKYYITFVIVFLFVWILMAVGIRQVSGDIILGADYYTFYTAARMYLFDRINPYSQDVTQAAQLGILGRLATPEEDQLAFAYPFFMLFWVFPVAWLDISLSQPLWMSFNILITLTCLVNTFQNNKIFAFLGLTFYPLLFGIILGNFSNLICFILLYFFDQVIFNQPTRARQIFLGFLLFWTIGKPQLTILVLLFALLISLYKKYFTVIISFGVSLVTISSLSILFLPNWFELWIQRIQQYSVYVQAKPANLAQTILSFTNIPEGFILASLSIGVVAVFTGWFLIIDKYKNSSPFEEKLKNLLFLNLIIIFTILLMPRTLSFDQFLILIGLFLGSKFLIETKPKPIAIIWLFYSVLSWLVLLVPASSKLSSTNIIFPIIASISWMIIFWFLSKEKMKEISHEPA</sequence>
<feature type="transmembrane region" description="Helical" evidence="1">
    <location>
        <begin position="113"/>
        <end position="130"/>
    </location>
</feature>
<feature type="transmembrane region" description="Helical" evidence="1">
    <location>
        <begin position="12"/>
        <end position="33"/>
    </location>
</feature>
<reference evidence="2" key="1">
    <citation type="journal article" date="2020" name="mSystems">
        <title>Genome- and Community-Level Interaction Insights into Carbon Utilization and Element Cycling Functions of Hydrothermarchaeota in Hydrothermal Sediment.</title>
        <authorList>
            <person name="Zhou Z."/>
            <person name="Liu Y."/>
            <person name="Xu W."/>
            <person name="Pan J."/>
            <person name="Luo Z.H."/>
            <person name="Li M."/>
        </authorList>
    </citation>
    <scope>NUCLEOTIDE SEQUENCE [LARGE SCALE GENOMIC DNA]</scope>
    <source>
        <strain evidence="2">SpSt-556</strain>
    </source>
</reference>
<accession>A0A7C4L112</accession>
<name>A0A7C4L112_9CHLR</name>
<feature type="transmembrane region" description="Helical" evidence="1">
    <location>
        <begin position="274"/>
        <end position="294"/>
    </location>
</feature>
<keyword evidence="1" id="KW-0472">Membrane</keyword>
<evidence type="ECO:0000256" key="1">
    <source>
        <dbReference type="SAM" id="Phobius"/>
    </source>
</evidence>
<feature type="transmembrane region" description="Helical" evidence="1">
    <location>
        <begin position="186"/>
        <end position="206"/>
    </location>
</feature>
<feature type="transmembrane region" description="Helical" evidence="1">
    <location>
        <begin position="88"/>
        <end position="107"/>
    </location>
</feature>
<dbReference type="AlphaFoldDB" id="A0A7C4L112"/>
<feature type="transmembrane region" description="Helical" evidence="1">
    <location>
        <begin position="306"/>
        <end position="324"/>
    </location>
</feature>
<gene>
    <name evidence="2" type="ORF">ENT17_04410</name>
</gene>
<feature type="transmembrane region" description="Helical" evidence="1">
    <location>
        <begin position="39"/>
        <end position="56"/>
    </location>
</feature>
<feature type="transmembrane region" description="Helical" evidence="1">
    <location>
        <begin position="354"/>
        <end position="373"/>
    </location>
</feature>
<keyword evidence="1" id="KW-1133">Transmembrane helix</keyword>
<feature type="transmembrane region" description="Helical" evidence="1">
    <location>
        <begin position="330"/>
        <end position="347"/>
    </location>
</feature>
<evidence type="ECO:0000313" key="2">
    <source>
        <dbReference type="EMBL" id="HGS86841.1"/>
    </source>
</evidence>
<proteinExistence type="predicted"/>
<feature type="transmembrane region" description="Helical" evidence="1">
    <location>
        <begin position="213"/>
        <end position="235"/>
    </location>
</feature>
<keyword evidence="1" id="KW-0812">Transmembrane</keyword>
<protein>
    <submittedName>
        <fullName evidence="2">DUF2029 domain-containing protein</fullName>
    </submittedName>
</protein>
<dbReference type="EMBL" id="DSXR01000051">
    <property type="protein sequence ID" value="HGS86841.1"/>
    <property type="molecule type" value="Genomic_DNA"/>
</dbReference>
<comment type="caution">
    <text evidence="2">The sequence shown here is derived from an EMBL/GenBank/DDBJ whole genome shotgun (WGS) entry which is preliminary data.</text>
</comment>